<organism evidence="2">
    <name type="scientific">Setaria italica</name>
    <name type="common">Foxtail millet</name>
    <name type="synonym">Panicum italicum</name>
    <dbReference type="NCBI Taxonomy" id="4555"/>
    <lineage>
        <taxon>Eukaryota</taxon>
        <taxon>Viridiplantae</taxon>
        <taxon>Streptophyta</taxon>
        <taxon>Embryophyta</taxon>
        <taxon>Tracheophyta</taxon>
        <taxon>Spermatophyta</taxon>
        <taxon>Magnoliopsida</taxon>
        <taxon>Liliopsida</taxon>
        <taxon>Poales</taxon>
        <taxon>Poaceae</taxon>
        <taxon>PACMAD clade</taxon>
        <taxon>Panicoideae</taxon>
        <taxon>Panicodae</taxon>
        <taxon>Paniceae</taxon>
        <taxon>Cenchrinae</taxon>
        <taxon>Setaria</taxon>
    </lineage>
</organism>
<feature type="region of interest" description="Disordered" evidence="1">
    <location>
        <begin position="1"/>
        <end position="35"/>
    </location>
</feature>
<feature type="compositionally biased region" description="Basic residues" evidence="1">
    <location>
        <begin position="12"/>
        <end position="35"/>
    </location>
</feature>
<protein>
    <submittedName>
        <fullName evidence="2">Uncharacterized protein</fullName>
    </submittedName>
</protein>
<evidence type="ECO:0000256" key="1">
    <source>
        <dbReference type="SAM" id="MobiDB-lite"/>
    </source>
</evidence>
<evidence type="ECO:0000313" key="2">
    <source>
        <dbReference type="EMBL" id="RCV33592.1"/>
    </source>
</evidence>
<dbReference type="AlphaFoldDB" id="A0A368RTS8"/>
<reference evidence="2" key="1">
    <citation type="journal article" date="2012" name="Nat. Biotechnol.">
        <title>Reference genome sequence of the model plant Setaria.</title>
        <authorList>
            <person name="Bennetzen J.L."/>
            <person name="Schmutz J."/>
            <person name="Wang H."/>
            <person name="Percifield R."/>
            <person name="Hawkins J."/>
            <person name="Pontaroli A.C."/>
            <person name="Estep M."/>
            <person name="Feng L."/>
            <person name="Vaughn J.N."/>
            <person name="Grimwood J."/>
            <person name="Jenkins J."/>
            <person name="Barry K."/>
            <person name="Lindquist E."/>
            <person name="Hellsten U."/>
            <person name="Deshpande S."/>
            <person name="Wang X."/>
            <person name="Wu X."/>
            <person name="Mitros T."/>
            <person name="Triplett J."/>
            <person name="Yang X."/>
            <person name="Ye C.Y."/>
            <person name="Mauro-Herrera M."/>
            <person name="Wang L."/>
            <person name="Li P."/>
            <person name="Sharma M."/>
            <person name="Sharma R."/>
            <person name="Ronald P.C."/>
            <person name="Panaud O."/>
            <person name="Kellogg E.A."/>
            <person name="Brutnell T.P."/>
            <person name="Doust A.N."/>
            <person name="Tuskan G.A."/>
            <person name="Rokhsar D."/>
            <person name="Devos K.M."/>
        </authorList>
    </citation>
    <scope>NUCLEOTIDE SEQUENCE [LARGE SCALE GENOMIC DNA]</scope>
    <source>
        <strain evidence="2">Yugu1</strain>
    </source>
</reference>
<dbReference type="EMBL" id="CM003534">
    <property type="protein sequence ID" value="RCV33592.1"/>
    <property type="molecule type" value="Genomic_DNA"/>
</dbReference>
<accession>A0A368RTS8</accession>
<proteinExistence type="predicted"/>
<name>A0A368RTS8_SETIT</name>
<sequence length="35" mass="3901">MMSGALGASVPHRPHDRRPRGAHGLRAAPCRRRRL</sequence>
<gene>
    <name evidence="2" type="ORF">SETIT_7G094500v2</name>
</gene>
<reference evidence="2" key="2">
    <citation type="submission" date="2015-07" db="EMBL/GenBank/DDBJ databases">
        <authorList>
            <person name="Noorani M."/>
        </authorList>
    </citation>
    <scope>NUCLEOTIDE SEQUENCE</scope>
    <source>
        <strain evidence="2">Yugu1</strain>
    </source>
</reference>